<name>A0A1M7RCX6_9ACTN</name>
<evidence type="ECO:0000259" key="3">
    <source>
        <dbReference type="Pfam" id="PF12804"/>
    </source>
</evidence>
<dbReference type="Pfam" id="PF12804">
    <property type="entry name" value="NTP_transf_3"/>
    <property type="match status" value="1"/>
</dbReference>
<dbReference type="EMBL" id="FRCS01000010">
    <property type="protein sequence ID" value="SHN43999.1"/>
    <property type="molecule type" value="Genomic_DNA"/>
</dbReference>
<feature type="region of interest" description="Disordered" evidence="2">
    <location>
        <begin position="199"/>
        <end position="220"/>
    </location>
</feature>
<sequence>MKTVNPYGALILAGGNARRLGGVHKPGLLIGGVRLLDRVLAAVPDAVPRVVVGPPQPTPPDVRVVREEPPGGGPVAALSAGITALADATQQAISWLALLAGDLPFLTPGVITALRLAAEGAEGAVLVDPDGRDQYLAGVYRMDALATAVTSVGPPSGVPLRRVVAGLDLVRVPAPERPGAAPPWLDCDDAEDIRAAEAFARQASDQTVNRPTVGRKEADG</sequence>
<evidence type="ECO:0000256" key="2">
    <source>
        <dbReference type="SAM" id="MobiDB-lite"/>
    </source>
</evidence>
<dbReference type="Gene3D" id="3.90.550.10">
    <property type="entry name" value="Spore Coat Polysaccharide Biosynthesis Protein SpsA, Chain A"/>
    <property type="match status" value="1"/>
</dbReference>
<dbReference type="SUPFAM" id="SSF53448">
    <property type="entry name" value="Nucleotide-diphospho-sugar transferases"/>
    <property type="match status" value="1"/>
</dbReference>
<protein>
    <submittedName>
        <fullName evidence="4">Molybdopterin-guanine dinucleotide biosynthesis protein A</fullName>
    </submittedName>
</protein>
<dbReference type="STRING" id="134849.SAMN05443668_1109"/>
<dbReference type="AlphaFoldDB" id="A0A1M7RCX6"/>
<keyword evidence="1" id="KW-0808">Transferase</keyword>
<gene>
    <name evidence="4" type="ORF">SAMN05443668_1109</name>
</gene>
<dbReference type="PANTHER" id="PTHR19136:SF81">
    <property type="entry name" value="MOLYBDENUM COFACTOR GUANYLYLTRANSFERASE"/>
    <property type="match status" value="1"/>
</dbReference>
<evidence type="ECO:0000313" key="4">
    <source>
        <dbReference type="EMBL" id="SHN43999.1"/>
    </source>
</evidence>
<reference evidence="4 5" key="1">
    <citation type="submission" date="2016-11" db="EMBL/GenBank/DDBJ databases">
        <authorList>
            <person name="Jaros S."/>
            <person name="Januszkiewicz K."/>
            <person name="Wedrychowicz H."/>
        </authorList>
    </citation>
    <scope>NUCLEOTIDE SEQUENCE [LARGE SCALE GENOMIC DNA]</scope>
    <source>
        <strain evidence="4 5">DSM 46144</strain>
    </source>
</reference>
<evidence type="ECO:0000313" key="5">
    <source>
        <dbReference type="Proteomes" id="UP000184440"/>
    </source>
</evidence>
<dbReference type="Proteomes" id="UP000184440">
    <property type="component" value="Unassembled WGS sequence"/>
</dbReference>
<dbReference type="InterPro" id="IPR029044">
    <property type="entry name" value="Nucleotide-diphossugar_trans"/>
</dbReference>
<feature type="domain" description="MobA-like NTP transferase" evidence="3">
    <location>
        <begin position="9"/>
        <end position="145"/>
    </location>
</feature>
<dbReference type="GO" id="GO:0016779">
    <property type="term" value="F:nucleotidyltransferase activity"/>
    <property type="evidence" value="ECO:0007669"/>
    <property type="project" value="TreeGrafter"/>
</dbReference>
<proteinExistence type="predicted"/>
<dbReference type="InterPro" id="IPR025877">
    <property type="entry name" value="MobA-like_NTP_Trfase"/>
</dbReference>
<dbReference type="PANTHER" id="PTHR19136">
    <property type="entry name" value="MOLYBDENUM COFACTOR GUANYLYLTRANSFERASE"/>
    <property type="match status" value="1"/>
</dbReference>
<evidence type="ECO:0000256" key="1">
    <source>
        <dbReference type="ARBA" id="ARBA00022679"/>
    </source>
</evidence>
<accession>A0A1M7RCX6</accession>
<organism evidence="4 5">
    <name type="scientific">Cryptosporangium aurantiacum</name>
    <dbReference type="NCBI Taxonomy" id="134849"/>
    <lineage>
        <taxon>Bacteria</taxon>
        <taxon>Bacillati</taxon>
        <taxon>Actinomycetota</taxon>
        <taxon>Actinomycetes</taxon>
        <taxon>Cryptosporangiales</taxon>
        <taxon>Cryptosporangiaceae</taxon>
        <taxon>Cryptosporangium</taxon>
    </lineage>
</organism>
<keyword evidence="5" id="KW-1185">Reference proteome</keyword>